<name>A0A7X1FR49_9SPHN</name>
<sequence length="225" mass="23644">MSISINSLIPAVQAPLERFGQTEWVRELNQTAWLFALVETIHLISLVVLGGAVLVLNLRLLGLVLGDVPEQVIERNTRPWLRAGVIGTIVTGTYMAVATVVTLLPNAAFLVKMVALVAAILLSTAVARRLRLGQSDNPAGSRLLAGSAVALWLAALILFAATRTIAAGALLVGLAGLALLLAGIAVRRDGGNWTALLRSPQRLGAFSSTLAWVTVAAAGRWIGFS</sequence>
<evidence type="ECO:0000313" key="4">
    <source>
        <dbReference type="Proteomes" id="UP000566813"/>
    </source>
</evidence>
<comment type="caution">
    <text evidence="3">The sequence shown here is derived from an EMBL/GenBank/DDBJ whole genome shotgun (WGS) entry which is preliminary data.</text>
</comment>
<feature type="transmembrane region" description="Helical" evidence="1">
    <location>
        <begin position="139"/>
        <end position="159"/>
    </location>
</feature>
<feature type="transmembrane region" description="Helical" evidence="1">
    <location>
        <begin position="203"/>
        <end position="222"/>
    </location>
</feature>
<dbReference type="AlphaFoldDB" id="A0A7X1FR49"/>
<organism evidence="3 4">
    <name type="scientific">Novosphingobium flavum</name>
    <dbReference type="NCBI Taxonomy" id="1778672"/>
    <lineage>
        <taxon>Bacteria</taxon>
        <taxon>Pseudomonadati</taxon>
        <taxon>Pseudomonadota</taxon>
        <taxon>Alphaproteobacteria</taxon>
        <taxon>Sphingomonadales</taxon>
        <taxon>Sphingomonadaceae</taxon>
        <taxon>Novosphingobium</taxon>
    </lineage>
</organism>
<protein>
    <recommendedName>
        <fullName evidence="2">DUF6644 domain-containing protein</fullName>
    </recommendedName>
</protein>
<reference evidence="3 4" key="1">
    <citation type="submission" date="2020-08" db="EMBL/GenBank/DDBJ databases">
        <title>The genome sequence of type strain Novosphingobium flavum NBRC 111647.</title>
        <authorList>
            <person name="Liu Y."/>
        </authorList>
    </citation>
    <scope>NUCLEOTIDE SEQUENCE [LARGE SCALE GENOMIC DNA]</scope>
    <source>
        <strain evidence="3 4">NBRC 111647</strain>
    </source>
</reference>
<feature type="transmembrane region" description="Helical" evidence="1">
    <location>
        <begin position="79"/>
        <end position="101"/>
    </location>
</feature>
<dbReference type="InterPro" id="IPR046586">
    <property type="entry name" value="DUF6644"/>
</dbReference>
<evidence type="ECO:0000313" key="3">
    <source>
        <dbReference type="EMBL" id="MBC2665450.1"/>
    </source>
</evidence>
<accession>A0A7X1FR49</accession>
<keyword evidence="1" id="KW-0812">Transmembrane</keyword>
<dbReference type="EMBL" id="JACLAW010000005">
    <property type="protein sequence ID" value="MBC2665450.1"/>
    <property type="molecule type" value="Genomic_DNA"/>
</dbReference>
<gene>
    <name evidence="3" type="ORF">H7F51_07945</name>
</gene>
<feature type="transmembrane region" description="Helical" evidence="1">
    <location>
        <begin position="32"/>
        <end position="58"/>
    </location>
</feature>
<dbReference type="Proteomes" id="UP000566813">
    <property type="component" value="Unassembled WGS sequence"/>
</dbReference>
<keyword evidence="1" id="KW-0472">Membrane</keyword>
<proteinExistence type="predicted"/>
<dbReference type="Pfam" id="PF20349">
    <property type="entry name" value="DUF6644"/>
    <property type="match status" value="1"/>
</dbReference>
<keyword evidence="1" id="KW-1133">Transmembrane helix</keyword>
<feature type="transmembrane region" description="Helical" evidence="1">
    <location>
        <begin position="165"/>
        <end position="182"/>
    </location>
</feature>
<keyword evidence="4" id="KW-1185">Reference proteome</keyword>
<feature type="transmembrane region" description="Helical" evidence="1">
    <location>
        <begin position="107"/>
        <end position="127"/>
    </location>
</feature>
<feature type="domain" description="DUF6644" evidence="2">
    <location>
        <begin position="39"/>
        <end position="155"/>
    </location>
</feature>
<evidence type="ECO:0000259" key="2">
    <source>
        <dbReference type="Pfam" id="PF20349"/>
    </source>
</evidence>
<evidence type="ECO:0000256" key="1">
    <source>
        <dbReference type="SAM" id="Phobius"/>
    </source>
</evidence>
<dbReference type="RefSeq" id="WP_185663709.1">
    <property type="nucleotide sequence ID" value="NZ_JACLAW010000005.1"/>
</dbReference>